<accession>A0A9X0YT06</accession>
<dbReference type="AlphaFoldDB" id="A0A9X0YT06"/>
<keyword evidence="2" id="KW-1185">Reference proteome</keyword>
<dbReference type="EMBL" id="JAGGMB010000007">
    <property type="protein sequence ID" value="MBP2078302.1"/>
    <property type="molecule type" value="Genomic_DNA"/>
</dbReference>
<protein>
    <submittedName>
        <fullName evidence="1">Uncharacterized protein</fullName>
    </submittedName>
</protein>
<reference evidence="1" key="1">
    <citation type="submission" date="2021-03" db="EMBL/GenBank/DDBJ databases">
        <title>Genomic Encyclopedia of Type Strains, Phase IV (KMG-IV): sequencing the most valuable type-strain genomes for metagenomic binning, comparative biology and taxonomic classification.</title>
        <authorList>
            <person name="Goeker M."/>
        </authorList>
    </citation>
    <scope>NUCLEOTIDE SEQUENCE</scope>
    <source>
        <strain evidence="1">DSM 107338</strain>
    </source>
</reference>
<name>A0A9X0YT06_9BACI</name>
<proteinExistence type="predicted"/>
<organism evidence="1 2">
    <name type="scientific">Oceanobacillus polygoni</name>
    <dbReference type="NCBI Taxonomy" id="1235259"/>
    <lineage>
        <taxon>Bacteria</taxon>
        <taxon>Bacillati</taxon>
        <taxon>Bacillota</taxon>
        <taxon>Bacilli</taxon>
        <taxon>Bacillales</taxon>
        <taxon>Bacillaceae</taxon>
        <taxon>Oceanobacillus</taxon>
    </lineage>
</organism>
<evidence type="ECO:0000313" key="1">
    <source>
        <dbReference type="EMBL" id="MBP2078302.1"/>
    </source>
</evidence>
<comment type="caution">
    <text evidence="1">The sequence shown here is derived from an EMBL/GenBank/DDBJ whole genome shotgun (WGS) entry which is preliminary data.</text>
</comment>
<gene>
    <name evidence="1" type="ORF">J2Z64_002559</name>
</gene>
<evidence type="ECO:0000313" key="2">
    <source>
        <dbReference type="Proteomes" id="UP001138793"/>
    </source>
</evidence>
<sequence length="36" mass="4187">MNHYTISFLPDVLPDCLSDKDKINQWVGSLVDDDYE</sequence>
<dbReference type="Proteomes" id="UP001138793">
    <property type="component" value="Unassembled WGS sequence"/>
</dbReference>